<evidence type="ECO:0000313" key="2">
    <source>
        <dbReference type="Proteomes" id="UP000308271"/>
    </source>
</evidence>
<sequence>MYWDAKVVKPLPDYRLYVEVEDGRRGVFDMKPYLDLGVFRELKDEHYFNQVGILFGAVTWPHEQDIAPETLIEEMVPVDAMPDNVLQSDALNR</sequence>
<comment type="caution">
    <text evidence="1">The sequence shown here is derived from an EMBL/GenBank/DDBJ whole genome shotgun (WGS) entry which is preliminary data.</text>
</comment>
<protein>
    <submittedName>
        <fullName evidence="1">DUF2442 domain-containing protein</fullName>
    </submittedName>
</protein>
<dbReference type="RefSeq" id="WP_139456966.1">
    <property type="nucleotide sequence ID" value="NZ_VDCH01000012.1"/>
</dbReference>
<reference evidence="1 2" key="1">
    <citation type="submission" date="2019-05" db="EMBL/GenBank/DDBJ databases">
        <title>Draft Whole-Genome sequence of the green sulfur bacterium Chlorobaculum thiosulfatiphilum DSM 249.</title>
        <authorList>
            <person name="Meyer T.E."/>
            <person name="Kyndt J.A."/>
        </authorList>
    </citation>
    <scope>NUCLEOTIDE SEQUENCE [LARGE SCALE GENOMIC DNA]</scope>
    <source>
        <strain evidence="1 2">DSM 249</strain>
    </source>
</reference>
<name>A0A5C4S5U2_CHLTI</name>
<dbReference type="EMBL" id="VDCH01000012">
    <property type="protein sequence ID" value="TNJ38880.1"/>
    <property type="molecule type" value="Genomic_DNA"/>
</dbReference>
<dbReference type="InterPro" id="IPR018841">
    <property type="entry name" value="DUF2442"/>
</dbReference>
<dbReference type="InterPro" id="IPR036782">
    <property type="entry name" value="NE0471-like_N"/>
</dbReference>
<gene>
    <name evidence="1" type="ORF">FGF66_07065</name>
</gene>
<organism evidence="1 2">
    <name type="scientific">Chlorobaculum thiosulfatiphilum</name>
    <name type="common">Chlorobium limicola f.sp. thiosulfatophilum</name>
    <dbReference type="NCBI Taxonomy" id="115852"/>
    <lineage>
        <taxon>Bacteria</taxon>
        <taxon>Pseudomonadati</taxon>
        <taxon>Chlorobiota</taxon>
        <taxon>Chlorobiia</taxon>
        <taxon>Chlorobiales</taxon>
        <taxon>Chlorobiaceae</taxon>
        <taxon>Chlorobaculum</taxon>
    </lineage>
</organism>
<dbReference type="Gene3D" id="3.30.2020.10">
    <property type="entry name" value="NE0471-like N-terminal domain"/>
    <property type="match status" value="1"/>
</dbReference>
<dbReference type="AlphaFoldDB" id="A0A5C4S5U2"/>
<dbReference type="Proteomes" id="UP000308271">
    <property type="component" value="Unassembled WGS sequence"/>
</dbReference>
<dbReference type="Pfam" id="PF10387">
    <property type="entry name" value="DUF2442"/>
    <property type="match status" value="1"/>
</dbReference>
<evidence type="ECO:0000313" key="1">
    <source>
        <dbReference type="EMBL" id="TNJ38880.1"/>
    </source>
</evidence>
<keyword evidence="2" id="KW-1185">Reference proteome</keyword>
<accession>A0A5C4S5U2</accession>
<dbReference type="SUPFAM" id="SSF143880">
    <property type="entry name" value="NE0471 N-terminal domain-like"/>
    <property type="match status" value="1"/>
</dbReference>
<proteinExistence type="predicted"/>
<dbReference type="OrthoDB" id="9803723at2"/>